<gene>
    <name evidence="5" type="ORF">H310_12202</name>
</gene>
<protein>
    <submittedName>
        <fullName evidence="5">Uncharacterized protein</fullName>
    </submittedName>
</protein>
<dbReference type="SUPFAM" id="SSF52047">
    <property type="entry name" value="RNI-like"/>
    <property type="match status" value="1"/>
</dbReference>
<feature type="region of interest" description="Disordered" evidence="4">
    <location>
        <begin position="142"/>
        <end position="162"/>
    </location>
</feature>
<organism evidence="5">
    <name type="scientific">Aphanomyces invadans</name>
    <dbReference type="NCBI Taxonomy" id="157072"/>
    <lineage>
        <taxon>Eukaryota</taxon>
        <taxon>Sar</taxon>
        <taxon>Stramenopiles</taxon>
        <taxon>Oomycota</taxon>
        <taxon>Saprolegniomycetes</taxon>
        <taxon>Saprolegniales</taxon>
        <taxon>Verrucalvaceae</taxon>
        <taxon>Aphanomyces</taxon>
    </lineage>
</organism>
<dbReference type="GO" id="GO:0006913">
    <property type="term" value="P:nucleocytoplasmic transport"/>
    <property type="evidence" value="ECO:0007669"/>
    <property type="project" value="TreeGrafter"/>
</dbReference>
<dbReference type="GO" id="GO:0005829">
    <property type="term" value="C:cytosol"/>
    <property type="evidence" value="ECO:0007669"/>
    <property type="project" value="TreeGrafter"/>
</dbReference>
<dbReference type="eggNOG" id="KOG4308">
    <property type="taxonomic scope" value="Eukaryota"/>
</dbReference>
<reference evidence="5" key="1">
    <citation type="submission" date="2013-12" db="EMBL/GenBank/DDBJ databases">
        <title>The Genome Sequence of Aphanomyces invadans NJM9701.</title>
        <authorList>
            <consortium name="The Broad Institute Genomics Platform"/>
            <person name="Russ C."/>
            <person name="Tyler B."/>
            <person name="van West P."/>
            <person name="Dieguez-Uribeondo J."/>
            <person name="Young S.K."/>
            <person name="Zeng Q."/>
            <person name="Gargeya S."/>
            <person name="Fitzgerald M."/>
            <person name="Abouelleil A."/>
            <person name="Alvarado L."/>
            <person name="Chapman S.B."/>
            <person name="Gainer-Dewar J."/>
            <person name="Goldberg J."/>
            <person name="Griggs A."/>
            <person name="Gujja S."/>
            <person name="Hansen M."/>
            <person name="Howarth C."/>
            <person name="Imamovic A."/>
            <person name="Ireland A."/>
            <person name="Larimer J."/>
            <person name="McCowan C."/>
            <person name="Murphy C."/>
            <person name="Pearson M."/>
            <person name="Poon T.W."/>
            <person name="Priest M."/>
            <person name="Roberts A."/>
            <person name="Saif S."/>
            <person name="Shea T."/>
            <person name="Sykes S."/>
            <person name="Wortman J."/>
            <person name="Nusbaum C."/>
            <person name="Birren B."/>
        </authorList>
    </citation>
    <scope>NUCLEOTIDE SEQUENCE [LARGE SCALE GENOMIC DNA]</scope>
    <source>
        <strain evidence="5">NJM9701</strain>
    </source>
</reference>
<dbReference type="AlphaFoldDB" id="A0A024TI75"/>
<dbReference type="InterPro" id="IPR001611">
    <property type="entry name" value="Leu-rich_rpt"/>
</dbReference>
<sequence>MLVTLPATTTTTAAVAAPPSSPHTWQSNVDIPTRRTMIHKLLWAFQNKHQVMHRVLSTTVDSFGNDSTLQPPTMDARLPSLVRRLELALYLRAASLEEYLNEKSLQRRVQHLIVSLHHQSVLHFSAQEVTFRMPSLKRRAATASAEETSVEVSAKKPRKSTDPPLHPECVLFLGNQEHVLGHVFSFLDGIDVVRCMSLNRFAASFLPRNVRYLSLSWHQLAAVLGQQRLQRFQQLERLAVAPPLPLFHPTSTPPTLSNELVVVQLAAALPSRALKQLILSNVYIHTDDVNATSALCSALLSCTSLTHLSLAGNAIGDSGMAAVTAMLPSLPALVHLDLRRNYIGESGMHAFARMLQTGSHPLRLHTLLLGSNIAARSVCNVAAGVGHRRLQHLRVLGLEDNFVDLAGVEALAQVLRQGVCPVLQELCIGDNAVDNRVIRSVFAFAKPAML</sequence>
<evidence type="ECO:0000256" key="3">
    <source>
        <dbReference type="ARBA" id="ARBA00022737"/>
    </source>
</evidence>
<dbReference type="EMBL" id="KI913988">
    <property type="protein sequence ID" value="ETV93850.1"/>
    <property type="molecule type" value="Genomic_DNA"/>
</dbReference>
<dbReference type="Gene3D" id="3.80.10.10">
    <property type="entry name" value="Ribonuclease Inhibitor"/>
    <property type="match status" value="1"/>
</dbReference>
<feature type="compositionally biased region" description="Low complexity" evidence="4">
    <location>
        <begin position="142"/>
        <end position="152"/>
    </location>
</feature>
<keyword evidence="3" id="KW-0677">Repeat</keyword>
<proteinExistence type="predicted"/>
<dbReference type="VEuPathDB" id="FungiDB:H310_12202"/>
<dbReference type="GO" id="GO:0005634">
    <property type="term" value="C:nucleus"/>
    <property type="evidence" value="ECO:0007669"/>
    <property type="project" value="TreeGrafter"/>
</dbReference>
<name>A0A024TI75_9STRA</name>
<dbReference type="PANTHER" id="PTHR24113:SF12">
    <property type="entry name" value="RAN GTPASE-ACTIVATING PROTEIN 1"/>
    <property type="match status" value="1"/>
</dbReference>
<dbReference type="InterPro" id="IPR032675">
    <property type="entry name" value="LRR_dom_sf"/>
</dbReference>
<keyword evidence="2" id="KW-0433">Leucine-rich repeat</keyword>
<dbReference type="Pfam" id="PF13516">
    <property type="entry name" value="LRR_6"/>
    <property type="match status" value="1"/>
</dbReference>
<keyword evidence="1" id="KW-0343">GTPase activation</keyword>
<evidence type="ECO:0000256" key="4">
    <source>
        <dbReference type="SAM" id="MobiDB-lite"/>
    </source>
</evidence>
<evidence type="ECO:0000256" key="2">
    <source>
        <dbReference type="ARBA" id="ARBA00022614"/>
    </source>
</evidence>
<dbReference type="GeneID" id="20089252"/>
<dbReference type="SMART" id="SM00368">
    <property type="entry name" value="LRR_RI"/>
    <property type="match status" value="3"/>
</dbReference>
<dbReference type="GO" id="GO:0048471">
    <property type="term" value="C:perinuclear region of cytoplasm"/>
    <property type="evidence" value="ECO:0007669"/>
    <property type="project" value="TreeGrafter"/>
</dbReference>
<dbReference type="STRING" id="157072.A0A024TI75"/>
<dbReference type="GO" id="GO:0005096">
    <property type="term" value="F:GTPase activator activity"/>
    <property type="evidence" value="ECO:0007669"/>
    <property type="project" value="UniProtKB-KW"/>
</dbReference>
<evidence type="ECO:0000313" key="5">
    <source>
        <dbReference type="EMBL" id="ETV93850.1"/>
    </source>
</evidence>
<accession>A0A024TI75</accession>
<dbReference type="PANTHER" id="PTHR24113">
    <property type="entry name" value="RAN GTPASE-ACTIVATING PROTEIN 1"/>
    <property type="match status" value="1"/>
</dbReference>
<dbReference type="GO" id="GO:0031267">
    <property type="term" value="F:small GTPase binding"/>
    <property type="evidence" value="ECO:0007669"/>
    <property type="project" value="TreeGrafter"/>
</dbReference>
<dbReference type="RefSeq" id="XP_008877410.1">
    <property type="nucleotide sequence ID" value="XM_008879188.1"/>
</dbReference>
<dbReference type="OrthoDB" id="120976at2759"/>
<evidence type="ECO:0000256" key="1">
    <source>
        <dbReference type="ARBA" id="ARBA00022468"/>
    </source>
</evidence>
<dbReference type="InterPro" id="IPR027038">
    <property type="entry name" value="RanGap"/>
</dbReference>